<comment type="caution">
    <text evidence="1">The sequence shown here is derived from an EMBL/GenBank/DDBJ whole genome shotgun (WGS) entry which is preliminary data.</text>
</comment>
<proteinExistence type="predicted"/>
<name>L8WS38_THACA</name>
<evidence type="ECO:0000313" key="2">
    <source>
        <dbReference type="Proteomes" id="UP000011668"/>
    </source>
</evidence>
<reference evidence="1 2" key="1">
    <citation type="journal article" date="2013" name="Nat. Commun.">
        <title>The evolution and pathogenic mechanisms of the rice sheath blight pathogen.</title>
        <authorList>
            <person name="Zheng A."/>
            <person name="Lin R."/>
            <person name="Xu L."/>
            <person name="Qin P."/>
            <person name="Tang C."/>
            <person name="Ai P."/>
            <person name="Zhang D."/>
            <person name="Liu Y."/>
            <person name="Sun Z."/>
            <person name="Feng H."/>
            <person name="Wang Y."/>
            <person name="Chen Y."/>
            <person name="Liang X."/>
            <person name="Fu R."/>
            <person name="Li Q."/>
            <person name="Zhang J."/>
            <person name="Yu X."/>
            <person name="Xie Z."/>
            <person name="Ding L."/>
            <person name="Guan P."/>
            <person name="Tang J."/>
            <person name="Liang Y."/>
            <person name="Wang S."/>
            <person name="Deng Q."/>
            <person name="Li S."/>
            <person name="Zhu J."/>
            <person name="Wang L."/>
            <person name="Liu H."/>
            <person name="Li P."/>
        </authorList>
    </citation>
    <scope>NUCLEOTIDE SEQUENCE [LARGE SCALE GENOMIC DNA]</scope>
    <source>
        <strain evidence="2">AG-1 IA</strain>
    </source>
</reference>
<sequence>MIHLGLYAWSRIYSAWICRILKRNPFNRMMLGDDLRNLGSQPEKKGMTAIGYNPDQPG</sequence>
<dbReference type="HOGENOM" id="CLU_2980695_0_0_1"/>
<dbReference type="AlphaFoldDB" id="L8WS38"/>
<gene>
    <name evidence="1" type="ORF">AG1IA_05022</name>
</gene>
<evidence type="ECO:0000313" key="1">
    <source>
        <dbReference type="EMBL" id="ELU40946.1"/>
    </source>
</evidence>
<organism evidence="1 2">
    <name type="scientific">Thanatephorus cucumeris (strain AG1-IA)</name>
    <name type="common">Rice sheath blight fungus</name>
    <name type="synonym">Rhizoctonia solani</name>
    <dbReference type="NCBI Taxonomy" id="983506"/>
    <lineage>
        <taxon>Eukaryota</taxon>
        <taxon>Fungi</taxon>
        <taxon>Dikarya</taxon>
        <taxon>Basidiomycota</taxon>
        <taxon>Agaricomycotina</taxon>
        <taxon>Agaricomycetes</taxon>
        <taxon>Cantharellales</taxon>
        <taxon>Ceratobasidiaceae</taxon>
        <taxon>Rhizoctonia</taxon>
        <taxon>Rhizoctonia solani AG-1</taxon>
    </lineage>
</organism>
<protein>
    <submittedName>
        <fullName evidence="1">Uncharacterized protein</fullName>
    </submittedName>
</protein>
<accession>L8WS38</accession>
<keyword evidence="2" id="KW-1185">Reference proteome</keyword>
<dbReference type="EMBL" id="AFRT01001255">
    <property type="protein sequence ID" value="ELU40946.1"/>
    <property type="molecule type" value="Genomic_DNA"/>
</dbReference>
<dbReference type="Proteomes" id="UP000011668">
    <property type="component" value="Unassembled WGS sequence"/>
</dbReference>